<proteinExistence type="predicted"/>
<feature type="transmembrane region" description="Helical" evidence="1">
    <location>
        <begin position="224"/>
        <end position="246"/>
    </location>
</feature>
<evidence type="ECO:0000313" key="2">
    <source>
        <dbReference type="EMBL" id="QHT34415.1"/>
    </source>
</evidence>
<dbReference type="AlphaFoldDB" id="A0A6C0F5H5"/>
<keyword evidence="1" id="KW-0812">Transmembrane</keyword>
<keyword evidence="1" id="KW-1133">Transmembrane helix</keyword>
<protein>
    <recommendedName>
        <fullName evidence="3">Transmembrane protein</fullName>
    </recommendedName>
</protein>
<accession>A0A6C0F5H5</accession>
<organism evidence="2">
    <name type="scientific">viral metagenome</name>
    <dbReference type="NCBI Taxonomy" id="1070528"/>
    <lineage>
        <taxon>unclassified sequences</taxon>
        <taxon>metagenomes</taxon>
        <taxon>organismal metagenomes</taxon>
    </lineage>
</organism>
<sequence length="291" mass="32182">MSSQTTTTQPAAESSKSVPSKAKAATTDVIDPATSIFVYIGLTVLYFTMKYMMPEKATALFVIYFILVLISQFILNIYLAKQLCNSPSNVGTAAVATIVPWILIFGLLNLLLTMFPGWLAAFSNTIGYAVASVVGVSSLFTEKLLNVGNPPNRDALKVIQNILNDPSTIINTLNDENVKYFWNKSVSPGVNLFKSDLKPIYDEKADNNDPLFYELKKYIMLKNLVSYFIWYLLTGILITSISYNYMLTVPCVQTPKQARIAAAQFLADQNKEQQSAETAKSSAPVYQTDGK</sequence>
<feature type="transmembrane region" description="Helical" evidence="1">
    <location>
        <begin position="29"/>
        <end position="49"/>
    </location>
</feature>
<reference evidence="2" key="1">
    <citation type="journal article" date="2020" name="Nature">
        <title>Giant virus diversity and host interactions through global metagenomics.</title>
        <authorList>
            <person name="Schulz F."/>
            <person name="Roux S."/>
            <person name="Paez-Espino D."/>
            <person name="Jungbluth S."/>
            <person name="Walsh D.A."/>
            <person name="Denef V.J."/>
            <person name="McMahon K.D."/>
            <person name="Konstantinidis K.T."/>
            <person name="Eloe-Fadrosh E.A."/>
            <person name="Kyrpides N.C."/>
            <person name="Woyke T."/>
        </authorList>
    </citation>
    <scope>NUCLEOTIDE SEQUENCE</scope>
    <source>
        <strain evidence="2">GVMAG-M-3300009163-63</strain>
    </source>
</reference>
<feature type="transmembrane region" description="Helical" evidence="1">
    <location>
        <begin position="118"/>
        <end position="140"/>
    </location>
</feature>
<evidence type="ECO:0008006" key="3">
    <source>
        <dbReference type="Google" id="ProtNLM"/>
    </source>
</evidence>
<feature type="transmembrane region" description="Helical" evidence="1">
    <location>
        <begin position="92"/>
        <end position="112"/>
    </location>
</feature>
<evidence type="ECO:0000256" key="1">
    <source>
        <dbReference type="SAM" id="Phobius"/>
    </source>
</evidence>
<keyword evidence="1" id="KW-0472">Membrane</keyword>
<dbReference type="EMBL" id="MN738999">
    <property type="protein sequence ID" value="QHT34415.1"/>
    <property type="molecule type" value="Genomic_DNA"/>
</dbReference>
<name>A0A6C0F5H5_9ZZZZ</name>
<feature type="transmembrane region" description="Helical" evidence="1">
    <location>
        <begin position="61"/>
        <end position="80"/>
    </location>
</feature>